<feature type="region of interest" description="Disordered" evidence="1">
    <location>
        <begin position="1"/>
        <end position="44"/>
    </location>
</feature>
<sequence>MTDASGAESEDSQPEEPGAQTEVTPSGTPAPQGESFRWAPDVSPSDVADLMGARETVRRASEQIVGQLKSLNSFKSRLDELVGLTKVRVPLPIPAVDPALLKQVRDVARIKVDVPTLDSGLLKQVQDIARIKVDVAVWHASLAKQMQEAARIKVQVPDFDFGVDLGRILADNRSRWLEAMRGFAEAIKRVIPENLRDLSTDDLQKVFQVNNEDGTSLAWAPRCAIVEELLQADDVEARSAIFVENAAAIADDIDASLAMVRVADHGELRSMLMEATAAIRHGLYGPAQAAAAAVVDVVVNVHMLRYLEYSGGQSRNQTRSHFQPIKLDEWEDATLSDVELVLVGAGIATIFQMWGDGSGRTSFNRNGTAHAAGGHAYSPAHAIRSVLIAHAALRWIDGAIAGEQLLDDAA</sequence>
<protein>
    <submittedName>
        <fullName evidence="2">Uncharacterized protein</fullName>
    </submittedName>
</protein>
<dbReference type="RefSeq" id="WP_151468087.1">
    <property type="nucleotide sequence ID" value="NZ_WBKG01000003.1"/>
</dbReference>
<dbReference type="AlphaFoldDB" id="A0A7J5DM98"/>
<accession>A0A7J5DM98</accession>
<keyword evidence="3" id="KW-1185">Reference proteome</keyword>
<organism evidence="2 3">
    <name type="scientific">Streptomyces triticiradicis</name>
    <dbReference type="NCBI Taxonomy" id="2651189"/>
    <lineage>
        <taxon>Bacteria</taxon>
        <taxon>Bacillati</taxon>
        <taxon>Actinomycetota</taxon>
        <taxon>Actinomycetes</taxon>
        <taxon>Kitasatosporales</taxon>
        <taxon>Streptomycetaceae</taxon>
        <taxon>Streptomyces</taxon>
    </lineage>
</organism>
<dbReference type="EMBL" id="WBKG01000003">
    <property type="protein sequence ID" value="KAB1989785.1"/>
    <property type="molecule type" value="Genomic_DNA"/>
</dbReference>
<gene>
    <name evidence="2" type="ORF">F8144_05405</name>
</gene>
<evidence type="ECO:0000313" key="2">
    <source>
        <dbReference type="EMBL" id="KAB1989785.1"/>
    </source>
</evidence>
<dbReference type="Proteomes" id="UP000442990">
    <property type="component" value="Unassembled WGS sequence"/>
</dbReference>
<comment type="caution">
    <text evidence="2">The sequence shown here is derived from an EMBL/GenBank/DDBJ whole genome shotgun (WGS) entry which is preliminary data.</text>
</comment>
<reference evidence="2 3" key="1">
    <citation type="submission" date="2019-09" db="EMBL/GenBank/DDBJ databases">
        <title>Isolation and identification of active actinomycetes.</title>
        <authorList>
            <person name="Yu Z."/>
            <person name="Han C."/>
            <person name="Yu B."/>
        </authorList>
    </citation>
    <scope>NUCLEOTIDE SEQUENCE [LARGE SCALE GENOMIC DNA]</scope>
    <source>
        <strain evidence="2 3">NEAU-H2</strain>
    </source>
</reference>
<name>A0A7J5DM98_9ACTN</name>
<proteinExistence type="predicted"/>
<evidence type="ECO:0000313" key="3">
    <source>
        <dbReference type="Proteomes" id="UP000442990"/>
    </source>
</evidence>
<evidence type="ECO:0000256" key="1">
    <source>
        <dbReference type="SAM" id="MobiDB-lite"/>
    </source>
</evidence>